<accession>A0AAV0KHK4</accession>
<sequence length="69" mass="7399">MVGDNQLSHFNASSKVGSCARLDLQWEKNGVVDVHDFDISTSKGPFVMKALSLIFCRSGTNVSRAIGGV</sequence>
<organism evidence="1 2">
    <name type="scientific">Linum tenue</name>
    <dbReference type="NCBI Taxonomy" id="586396"/>
    <lineage>
        <taxon>Eukaryota</taxon>
        <taxon>Viridiplantae</taxon>
        <taxon>Streptophyta</taxon>
        <taxon>Embryophyta</taxon>
        <taxon>Tracheophyta</taxon>
        <taxon>Spermatophyta</taxon>
        <taxon>Magnoliopsida</taxon>
        <taxon>eudicotyledons</taxon>
        <taxon>Gunneridae</taxon>
        <taxon>Pentapetalae</taxon>
        <taxon>rosids</taxon>
        <taxon>fabids</taxon>
        <taxon>Malpighiales</taxon>
        <taxon>Linaceae</taxon>
        <taxon>Linum</taxon>
    </lineage>
</organism>
<keyword evidence="2" id="KW-1185">Reference proteome</keyword>
<dbReference type="AlphaFoldDB" id="A0AAV0KHK4"/>
<evidence type="ECO:0000313" key="1">
    <source>
        <dbReference type="EMBL" id="CAI0421583.1"/>
    </source>
</evidence>
<gene>
    <name evidence="1" type="ORF">LITE_LOCUS18814</name>
</gene>
<dbReference type="EMBL" id="CAMGYJ010000005">
    <property type="protein sequence ID" value="CAI0421583.1"/>
    <property type="molecule type" value="Genomic_DNA"/>
</dbReference>
<dbReference type="Proteomes" id="UP001154282">
    <property type="component" value="Unassembled WGS sequence"/>
</dbReference>
<reference evidence="1" key="1">
    <citation type="submission" date="2022-08" db="EMBL/GenBank/DDBJ databases">
        <authorList>
            <person name="Gutierrez-Valencia J."/>
        </authorList>
    </citation>
    <scope>NUCLEOTIDE SEQUENCE</scope>
</reference>
<name>A0AAV0KHK4_9ROSI</name>
<comment type="caution">
    <text evidence="1">The sequence shown here is derived from an EMBL/GenBank/DDBJ whole genome shotgun (WGS) entry which is preliminary data.</text>
</comment>
<evidence type="ECO:0000313" key="2">
    <source>
        <dbReference type="Proteomes" id="UP001154282"/>
    </source>
</evidence>
<protein>
    <submittedName>
        <fullName evidence="1">Uncharacterized protein</fullName>
    </submittedName>
</protein>
<proteinExistence type="predicted"/>